<feature type="region of interest" description="Disordered" evidence="1">
    <location>
        <begin position="2221"/>
        <end position="2258"/>
    </location>
</feature>
<feature type="compositionally biased region" description="Low complexity" evidence="1">
    <location>
        <begin position="2678"/>
        <end position="2696"/>
    </location>
</feature>
<feature type="compositionally biased region" description="Polar residues" evidence="1">
    <location>
        <begin position="400"/>
        <end position="420"/>
    </location>
</feature>
<feature type="compositionally biased region" description="Basic and acidic residues" evidence="1">
    <location>
        <begin position="2240"/>
        <end position="2250"/>
    </location>
</feature>
<feature type="compositionally biased region" description="Low complexity" evidence="1">
    <location>
        <begin position="1765"/>
        <end position="1775"/>
    </location>
</feature>
<gene>
    <name evidence="2" type="ORF">CSUI_005569</name>
</gene>
<feature type="compositionally biased region" description="Low complexity" evidence="1">
    <location>
        <begin position="972"/>
        <end position="1000"/>
    </location>
</feature>
<feature type="compositionally biased region" description="Acidic residues" evidence="1">
    <location>
        <begin position="1622"/>
        <end position="1632"/>
    </location>
</feature>
<feature type="compositionally biased region" description="Basic and acidic residues" evidence="1">
    <location>
        <begin position="1965"/>
        <end position="1974"/>
    </location>
</feature>
<feature type="compositionally biased region" description="Basic and acidic residues" evidence="1">
    <location>
        <begin position="1855"/>
        <end position="1865"/>
    </location>
</feature>
<dbReference type="Proteomes" id="UP000221165">
    <property type="component" value="Unassembled WGS sequence"/>
</dbReference>
<feature type="compositionally biased region" description="Basic and acidic residues" evidence="1">
    <location>
        <begin position="2830"/>
        <end position="2859"/>
    </location>
</feature>
<feature type="compositionally biased region" description="Basic and acidic residues" evidence="1">
    <location>
        <begin position="2619"/>
        <end position="2637"/>
    </location>
</feature>
<evidence type="ECO:0000256" key="1">
    <source>
        <dbReference type="SAM" id="MobiDB-lite"/>
    </source>
</evidence>
<feature type="compositionally biased region" description="Polar residues" evidence="1">
    <location>
        <begin position="2726"/>
        <end position="2735"/>
    </location>
</feature>
<feature type="compositionally biased region" description="Basic and acidic residues" evidence="1">
    <location>
        <begin position="1712"/>
        <end position="1731"/>
    </location>
</feature>
<feature type="compositionally biased region" description="Basic and acidic residues" evidence="1">
    <location>
        <begin position="2553"/>
        <end position="2567"/>
    </location>
</feature>
<feature type="compositionally biased region" description="Basic and acidic residues" evidence="1">
    <location>
        <begin position="960"/>
        <end position="971"/>
    </location>
</feature>
<feature type="compositionally biased region" description="Basic and acidic residues" evidence="1">
    <location>
        <begin position="2881"/>
        <end position="2895"/>
    </location>
</feature>
<feature type="compositionally biased region" description="Basic and acidic residues" evidence="1">
    <location>
        <begin position="2008"/>
        <end position="2059"/>
    </location>
</feature>
<feature type="compositionally biased region" description="Low complexity" evidence="1">
    <location>
        <begin position="2860"/>
        <end position="2880"/>
    </location>
</feature>
<feature type="compositionally biased region" description="Basic and acidic residues" evidence="1">
    <location>
        <begin position="2902"/>
        <end position="2912"/>
    </location>
</feature>
<feature type="compositionally biased region" description="Basic and acidic residues" evidence="1">
    <location>
        <begin position="2303"/>
        <end position="2327"/>
    </location>
</feature>
<feature type="compositionally biased region" description="Low complexity" evidence="1">
    <location>
        <begin position="2329"/>
        <end position="2340"/>
    </location>
</feature>
<feature type="compositionally biased region" description="Low complexity" evidence="1">
    <location>
        <begin position="2802"/>
        <end position="2812"/>
    </location>
</feature>
<feature type="compositionally biased region" description="Low complexity" evidence="1">
    <location>
        <begin position="2568"/>
        <end position="2579"/>
    </location>
</feature>
<feature type="region of interest" description="Disordered" evidence="1">
    <location>
        <begin position="2406"/>
        <end position="3027"/>
    </location>
</feature>
<feature type="compositionally biased region" description="Low complexity" evidence="1">
    <location>
        <begin position="2937"/>
        <end position="2951"/>
    </location>
</feature>
<feature type="region of interest" description="Disordered" evidence="1">
    <location>
        <begin position="663"/>
        <end position="737"/>
    </location>
</feature>
<feature type="compositionally biased region" description="Basic and acidic residues" evidence="1">
    <location>
        <begin position="2702"/>
        <end position="2715"/>
    </location>
</feature>
<name>A0A2C6KX41_9APIC</name>
<feature type="compositionally biased region" description="Basic and acidic residues" evidence="1">
    <location>
        <begin position="2469"/>
        <end position="2505"/>
    </location>
</feature>
<protein>
    <submittedName>
        <fullName evidence="2">Uncharacterized protein</fullName>
    </submittedName>
</protein>
<keyword evidence="3" id="KW-1185">Reference proteome</keyword>
<feature type="region of interest" description="Disordered" evidence="1">
    <location>
        <begin position="273"/>
        <end position="311"/>
    </location>
</feature>
<feature type="region of interest" description="Disordered" evidence="1">
    <location>
        <begin position="1098"/>
        <end position="1120"/>
    </location>
</feature>
<comment type="caution">
    <text evidence="2">The sequence shown here is derived from an EMBL/GenBank/DDBJ whole genome shotgun (WGS) entry which is preliminary data.</text>
</comment>
<feature type="compositionally biased region" description="Low complexity" evidence="1">
    <location>
        <begin position="2638"/>
        <end position="2655"/>
    </location>
</feature>
<feature type="compositionally biased region" description="Basic and acidic residues" evidence="1">
    <location>
        <begin position="421"/>
        <end position="432"/>
    </location>
</feature>
<feature type="compositionally biased region" description="Basic and acidic residues" evidence="1">
    <location>
        <begin position="1944"/>
        <end position="1953"/>
    </location>
</feature>
<feature type="region of interest" description="Disordered" evidence="1">
    <location>
        <begin position="475"/>
        <end position="528"/>
    </location>
</feature>
<feature type="compositionally biased region" description="Low complexity" evidence="1">
    <location>
        <begin position="906"/>
        <end position="917"/>
    </location>
</feature>
<feature type="compositionally biased region" description="Low complexity" evidence="1">
    <location>
        <begin position="2440"/>
        <end position="2454"/>
    </location>
</feature>
<reference evidence="2 3" key="1">
    <citation type="journal article" date="2017" name="Int. J. Parasitol.">
        <title>The genome of the protozoan parasite Cystoisospora suis and a reverse vaccinology approach to identify vaccine candidates.</title>
        <authorList>
            <person name="Palmieri N."/>
            <person name="Shrestha A."/>
            <person name="Ruttkowski B."/>
            <person name="Beck T."/>
            <person name="Vogl C."/>
            <person name="Tomley F."/>
            <person name="Blake D.P."/>
            <person name="Joachim A."/>
        </authorList>
    </citation>
    <scope>NUCLEOTIDE SEQUENCE [LARGE SCALE GENOMIC DNA]</scope>
    <source>
        <strain evidence="2 3">Wien I</strain>
    </source>
</reference>
<feature type="compositionally biased region" description="Low complexity" evidence="1">
    <location>
        <begin position="2063"/>
        <end position="2075"/>
    </location>
</feature>
<feature type="region of interest" description="Disordered" evidence="1">
    <location>
        <begin position="868"/>
        <end position="921"/>
    </location>
</feature>
<feature type="compositionally biased region" description="Basic and acidic residues" evidence="1">
    <location>
        <begin position="2414"/>
        <end position="2438"/>
    </location>
</feature>
<feature type="region of interest" description="Disordered" evidence="1">
    <location>
        <begin position="1919"/>
        <end position="2182"/>
    </location>
</feature>
<feature type="compositionally biased region" description="Low complexity" evidence="1">
    <location>
        <begin position="2531"/>
        <end position="2547"/>
    </location>
</feature>
<feature type="compositionally biased region" description="Basic and acidic residues" evidence="1">
    <location>
        <begin position="76"/>
        <end position="106"/>
    </location>
</feature>
<feature type="region of interest" description="Disordered" evidence="1">
    <location>
        <begin position="1560"/>
        <end position="1584"/>
    </location>
</feature>
<feature type="compositionally biased region" description="Basic residues" evidence="1">
    <location>
        <begin position="2915"/>
        <end position="2926"/>
    </location>
</feature>
<feature type="compositionally biased region" description="Basic and acidic residues" evidence="1">
    <location>
        <begin position="1560"/>
        <end position="1570"/>
    </location>
</feature>
<feature type="compositionally biased region" description="Basic and acidic residues" evidence="1">
    <location>
        <begin position="3008"/>
        <end position="3027"/>
    </location>
</feature>
<sequence>MTPLTSSPPRRSFDIPRVHTSLLSPSAKEAASDTEDSAGHVALGRNDIASLGRISSTRSSTSHDKDEGKTRRRRRKEEEERFRNKKEEKEEEQRRQDKKDKGDQDNARGLVQKASGERPPLGSDDEEKKKKTFLSHLHLPLERLSSPDQGRGNGEERERKRDAAGGKEKKEETLKKRTTEKDTQKKSFSEERLEEGGPPSLAREEEKRRSEEGRDPSSPSLLFRNLQRGRREVDLTTKRGRRDVAETHLRNAEKSEKRELTEVLKEAERRAAEEEEQEVIEVQEERRQKKGRGPVNETDEERKSEKREVSKKKKSVERPSWIYIRLTKFLIRPSVLFGVQAALDAQLSSVYTHVLKKLSEEIVRRKQLRRERELREAEKEKMKVRRDEANLSGANVYRDGSTSQGPRPFSSLQKDSLSASRSERCERERGEENEREEDERKMKKKKRTSLIVKRKGRSLSGAEASLGRNANTVTPLFLRKQRPQDRRYLSSSSSSFDVEEEEEEHSQEERRKKEDEEGGEANRLSLPFPPICQKRPTTYLHYCFGRCKAGRVSPNPRLLISLLLRSDIFSPSLSSSSSSLFRSMPRRSFSSTHHLLSSSQRLLTLFSDEDLELASHYLKSRKRSLSSSSCSSSLHADAWNLRLTASLHYSCFYVMEAPEINEKEKERRGGRRRKANRKSPPRSQPTSLPSRSSDRRRAGRDEEEEGTTTSVTGGSSEEESEEEKKYGGGVSSVRRPSSYQRAPLKSFYSGPLPLKRMTWYDLSPGPFLSPFSPSSSPPPPDRFSHRKEREEDISGSFTFRIHSRRNAEEKREEEEGKAKGEEEDYDNSRYQQHPAYGTSSSSFAPSSFHLGGVEEVVVGHPLGEDCGLRGVDTQRQGRRFLKSTPGRMREGHRGPGEEERERRENIYSSSSSSLPSSLHVRFQKRSHHAPSFISSSFSSAFHPYSTTSCTGDFSDLSPTRGREGDRRDRRGLGPSSSFAPSPSSYSSFSTSAPSRSFAAAGEEEEEKKMKRETLLLVDFQEVSVVVSDMRKKVEDICKKVRLMSEKMMVSSKGRRKGGRDTSHLEKGLSSSSFSLYNSREKTDMMNLDREMVGKKRSSLKSPVAFEEDRHTSFLQGSRRGDKKKSEDLLLRRLSDDEEEEEDDEEKWRHVDEAIPVEWDFPPFLLHPLYTTDVDSPSSSALSPLHPLYRTGGQRRGAASSLFRLKKKLFLFVWIYASSFRSFREDEEELKNLTKELFRDTDEIFIELPSFLEENGGRTHAHPHSETGSENKRDVDDLLIGVFKIPLTRSSSSSPVSFHTTTSDHFLCSFFVPSTLPIFVDHSHCQFFYYPFEGEDEEEEEEEEDDLKRGGSLKRNASSFRAAGMAGLKNAREGRLLSSLSSSSRLQTFDGGFDDTFDSLRRRGISNYLPQSFSRGIRRRDEDEGIERLVERRINGVSFNECYLNQHRVWIRGSPLGVPSLKRKKWRIYQSKRFASSSLSFFFPLSDDEEEEQEEKKSSPPSSKRYRTHGGLAGGTVLAGKGRGPLSLGDFVVVDQKEEEEINRRRRKLRERKKDSLEIKEKERRRTKAGETIDEEREEENGVRLDCPQVSTVEWMKREGLWRRDDFLKEEEERSSETSFASCEDEDHEEEETEGKKGRGRRGVRSIRSILSSSSTSQIPSSCSSIPTSSLKGGESSFFLSNDTRRHRQPGTPSFSSPPPLPRCPTAGFSRCLLDKREKRREEQKERRERSSSRRRRRHKGGKRREEGRHLLSSSDPRKKGRRDGFFSSSSFFSSSPPTSPGASEEEERRRKDRSPVFLLSERKKDRPIPSGDRTRRDLIFPFSSSPPSRRGDVHLLLPSDRPSPRIFTPRSQLHRNGDEGGEQKKRALLSLLPSIQTHTPPPSVPPLRSPSERRKLLSSGSPLSSSRLLPQAIFPFPSRKKRFSDSERDLLHSQGSARSLQGATRRDDRESRLSVRSPRGEEEEEKRRGRERGETQLTVPKIVFKKEPEERTVASPVSRRSGPEEVEEERKKREKERTEQELRGENRCIDSHIPRSEEERRSKEEAEKEEEEKKKKENITTDLSFSSSSPPLVLLIEKYMKEKSGEEEKKEKRGEEEKKEKRGEEEKEEKSGEEGEKEKIGGGEKERSEERKVTDKDKKNYHKGIEEENTSTCVSSTSSSVKNRTSSSSCSLSQKEESEKTRRVLKKKRYLCGYDEDNEGEIGGEVARAAIALRMKELLRQQGEGEEDEDRDLGLLFGLSEKRKERRDSSADGEEEEVDLSIFDRKSFERDLRNLRESSTASQKAEGASMKVKEEEEERRRRREDEEKDRGEEEDEFLRKQGKDRETFSPSSSSALSSDMSRVLLLDRENRFLAPVYLQQKHSTWESQENLLKLLEEEEYERHLRIENAKKRLQDLSLQETLLSPSCRSKKRQERSLYLRHALEQKRKNNPRQDEGKDYLSSSGEDGDSLSSSFSKEEEEDPCSSSVVKSEEKRRKEVTEEMIREERRRDEERIRKDLSQQEQRIKRPSSSDIKSRKDPLHSSRRVSPQELRPSSPPLSKRPSLDSSTHALHGGKEKKSNLSSRDHSSSSLHPSCGRLSKLPSRDASVEEEEKKKKKDLPQSQDFSSSSSPLPPAIHLAEQHSSEDALLEMKNKKTDLLSSSSSSLFPSTHVSLSLSKGASLGDKKEKNKKKDHALQSKRVPSASSSSVPLSTDLSEYLLPSKDDLLYHERKKDPSSSACPIGLSTPPSRHSSNDALHGDEKKKDFLHFVSPTSSSFSSSSPPALPSSRLLSPSLSKDSLAQDEKEKNKKKDHLFPSKRDPSSPSFSSSSLFRRPRRKESPPSASRGSSVRRDRRDNKEKEKTSRSSSLLREEKEEKRSLLSLSSSPSSLSLRKTLTSPRDTAEKIKGKPVEKESSCLNGEGEVKKEKKENSSPRIHRKETIHRRPSSSLQEEKRSLLSLSSSPSSLSLRKTLASPRDTSEKINRKTLSSPRALQASASLSRLHSPKLSAKQTKLVSPGDLLDVPSPSKEHANRPSIGRKEKEDDGR</sequence>
<feature type="compositionally biased region" description="Basic residues" evidence="1">
    <location>
        <begin position="442"/>
        <end position="457"/>
    </location>
</feature>
<dbReference type="EMBL" id="MIGC01002674">
    <property type="protein sequence ID" value="PHJ20615.1"/>
    <property type="molecule type" value="Genomic_DNA"/>
</dbReference>
<feature type="region of interest" description="Disordered" evidence="1">
    <location>
        <begin position="948"/>
        <end position="1005"/>
    </location>
</feature>
<feature type="compositionally biased region" description="Basic and acidic residues" evidence="1">
    <location>
        <begin position="153"/>
        <end position="195"/>
    </location>
</feature>
<evidence type="ECO:0000313" key="2">
    <source>
        <dbReference type="EMBL" id="PHJ20615.1"/>
    </source>
</evidence>
<dbReference type="GeneID" id="94428952"/>
<feature type="compositionally biased region" description="Basic and acidic residues" evidence="1">
    <location>
        <begin position="375"/>
        <end position="389"/>
    </location>
</feature>
<feature type="compositionally biased region" description="Low complexity" evidence="1">
    <location>
        <begin position="2751"/>
        <end position="2779"/>
    </location>
</feature>
<feature type="compositionally biased region" description="Basic and acidic residues" evidence="1">
    <location>
        <begin position="805"/>
        <end position="820"/>
    </location>
</feature>
<dbReference type="RefSeq" id="XP_067922302.1">
    <property type="nucleotide sequence ID" value="XM_068065741.1"/>
</dbReference>
<feature type="compositionally biased region" description="Basic and acidic residues" evidence="1">
    <location>
        <begin position="202"/>
        <end position="215"/>
    </location>
</feature>
<feature type="region of interest" description="Disordered" evidence="1">
    <location>
        <begin position="1"/>
        <end position="260"/>
    </location>
</feature>
<feature type="compositionally biased region" description="Basic and acidic residues" evidence="1">
    <location>
        <begin position="1800"/>
        <end position="1818"/>
    </location>
</feature>
<feature type="compositionally biased region" description="Basic and acidic residues" evidence="1">
    <location>
        <begin position="2582"/>
        <end position="2593"/>
    </location>
</feature>
<feature type="compositionally biased region" description="Basic and acidic residues" evidence="1">
    <location>
        <begin position="2737"/>
        <end position="2747"/>
    </location>
</feature>
<feature type="compositionally biased region" description="Basic and acidic residues" evidence="1">
    <location>
        <begin position="887"/>
        <end position="905"/>
    </location>
</feature>
<feature type="compositionally biased region" description="Basic residues" evidence="1">
    <location>
        <begin position="668"/>
        <end position="680"/>
    </location>
</feature>
<feature type="compositionally biased region" description="Low complexity" evidence="1">
    <location>
        <begin position="1897"/>
        <end position="1907"/>
    </location>
</feature>
<feature type="compositionally biased region" description="Basic residues" evidence="1">
    <location>
        <begin position="1732"/>
        <end position="1742"/>
    </location>
</feature>
<feature type="compositionally biased region" description="Low complexity" evidence="1">
    <location>
        <begin position="2150"/>
        <end position="2173"/>
    </location>
</feature>
<feature type="compositionally biased region" description="Acidic residues" evidence="1">
    <location>
        <begin position="273"/>
        <end position="282"/>
    </location>
</feature>
<feature type="region of interest" description="Disordered" evidence="1">
    <location>
        <begin position="1605"/>
        <end position="1907"/>
    </location>
</feature>
<feature type="compositionally biased region" description="Low complexity" evidence="1">
    <location>
        <begin position="2600"/>
        <end position="2610"/>
    </location>
</feature>
<feature type="compositionally biased region" description="Basic and acidic residues" evidence="1">
    <location>
        <begin position="2780"/>
        <end position="2801"/>
    </location>
</feature>
<feature type="compositionally biased region" description="Pro residues" evidence="1">
    <location>
        <begin position="1879"/>
        <end position="1888"/>
    </location>
</feature>
<dbReference type="VEuPathDB" id="ToxoDB:CSUI_005569"/>
<feature type="compositionally biased region" description="Polar residues" evidence="1">
    <location>
        <begin position="1933"/>
        <end position="1942"/>
    </location>
</feature>
<feature type="region of interest" description="Disordered" evidence="1">
    <location>
        <begin position="1489"/>
        <end position="1518"/>
    </location>
</feature>
<feature type="compositionally biased region" description="Polar residues" evidence="1">
    <location>
        <begin position="2966"/>
        <end position="2982"/>
    </location>
</feature>
<feature type="compositionally biased region" description="Basic and acidic residues" evidence="1">
    <location>
        <begin position="229"/>
        <end position="260"/>
    </location>
</feature>
<feature type="compositionally biased region" description="Acidic residues" evidence="1">
    <location>
        <begin position="497"/>
        <end position="506"/>
    </location>
</feature>
<feature type="region of interest" description="Disordered" evidence="1">
    <location>
        <begin position="2274"/>
        <end position="2340"/>
    </location>
</feature>
<feature type="compositionally biased region" description="Low complexity" evidence="1">
    <location>
        <begin position="1645"/>
        <end position="1670"/>
    </location>
</feature>
<evidence type="ECO:0000313" key="3">
    <source>
        <dbReference type="Proteomes" id="UP000221165"/>
    </source>
</evidence>
<feature type="compositionally biased region" description="Basic and acidic residues" evidence="1">
    <location>
        <begin position="2078"/>
        <end position="2146"/>
    </location>
</feature>
<feature type="compositionally biased region" description="Basic and acidic residues" evidence="1">
    <location>
        <begin position="1605"/>
        <end position="1615"/>
    </location>
</feature>
<proteinExistence type="predicted"/>
<feature type="region of interest" description="Disordered" evidence="1">
    <location>
        <begin position="375"/>
        <end position="457"/>
    </location>
</feature>
<accession>A0A2C6KX41</accession>
<feature type="region of interest" description="Disordered" evidence="1">
    <location>
        <begin position="769"/>
        <end position="842"/>
    </location>
</feature>
<organism evidence="2 3">
    <name type="scientific">Cystoisospora suis</name>
    <dbReference type="NCBI Taxonomy" id="483139"/>
    <lineage>
        <taxon>Eukaryota</taxon>
        <taxon>Sar</taxon>
        <taxon>Alveolata</taxon>
        <taxon>Apicomplexa</taxon>
        <taxon>Conoidasida</taxon>
        <taxon>Coccidia</taxon>
        <taxon>Eucoccidiorida</taxon>
        <taxon>Eimeriorina</taxon>
        <taxon>Sarcocystidae</taxon>
        <taxon>Cystoisospora</taxon>
    </lineage>
</organism>